<protein>
    <submittedName>
        <fullName evidence="2">Redoxin domain-containing protein</fullName>
    </submittedName>
</protein>
<evidence type="ECO:0000313" key="2">
    <source>
        <dbReference type="EMBL" id="TQV89326.1"/>
    </source>
</evidence>
<dbReference type="GO" id="GO:0016491">
    <property type="term" value="F:oxidoreductase activity"/>
    <property type="evidence" value="ECO:0007669"/>
    <property type="project" value="InterPro"/>
</dbReference>
<comment type="caution">
    <text evidence="2">The sequence shown here is derived from an EMBL/GenBank/DDBJ whole genome shotgun (WGS) entry which is preliminary data.</text>
</comment>
<dbReference type="PANTHER" id="PTHR42852">
    <property type="entry name" value="THIOL:DISULFIDE INTERCHANGE PROTEIN DSBE"/>
    <property type="match status" value="1"/>
</dbReference>
<accession>A0A545UIN5</accession>
<gene>
    <name evidence="2" type="ORF">FLL46_00125</name>
</gene>
<keyword evidence="3" id="KW-1185">Reference proteome</keyword>
<reference evidence="2 3" key="1">
    <citation type="submission" date="2019-07" db="EMBL/GenBank/DDBJ databases">
        <title>Draft genome for Aliikangiella sp. M105.</title>
        <authorList>
            <person name="Wang G."/>
        </authorList>
    </citation>
    <scope>NUCLEOTIDE SEQUENCE [LARGE SCALE GENOMIC DNA]</scope>
    <source>
        <strain evidence="2 3">M105</strain>
    </source>
</reference>
<dbReference type="CDD" id="cd02966">
    <property type="entry name" value="TlpA_like_family"/>
    <property type="match status" value="1"/>
</dbReference>
<dbReference type="Proteomes" id="UP000315439">
    <property type="component" value="Unassembled WGS sequence"/>
</dbReference>
<dbReference type="AlphaFoldDB" id="A0A545UIN5"/>
<dbReference type="InterPro" id="IPR036249">
    <property type="entry name" value="Thioredoxin-like_sf"/>
</dbReference>
<dbReference type="InterPro" id="IPR000866">
    <property type="entry name" value="AhpC/TSA"/>
</dbReference>
<dbReference type="PANTHER" id="PTHR42852:SF17">
    <property type="entry name" value="THIOREDOXIN-LIKE PROTEIN HI_1115"/>
    <property type="match status" value="1"/>
</dbReference>
<dbReference type="OrthoDB" id="9799347at2"/>
<proteinExistence type="predicted"/>
<dbReference type="Gene3D" id="3.40.30.10">
    <property type="entry name" value="Glutaredoxin"/>
    <property type="match status" value="2"/>
</dbReference>
<name>A0A545UIN5_9GAMM</name>
<dbReference type="RefSeq" id="WP_142891390.1">
    <property type="nucleotide sequence ID" value="NZ_ML660160.1"/>
</dbReference>
<evidence type="ECO:0000313" key="3">
    <source>
        <dbReference type="Proteomes" id="UP000315439"/>
    </source>
</evidence>
<feature type="domain" description="Thioredoxin" evidence="1">
    <location>
        <begin position="32"/>
        <end position="166"/>
    </location>
</feature>
<dbReference type="InterPro" id="IPR050553">
    <property type="entry name" value="Thioredoxin_ResA/DsbE_sf"/>
</dbReference>
<dbReference type="GO" id="GO:0016209">
    <property type="term" value="F:antioxidant activity"/>
    <property type="evidence" value="ECO:0007669"/>
    <property type="project" value="InterPro"/>
</dbReference>
<dbReference type="EMBL" id="VIKS01000001">
    <property type="protein sequence ID" value="TQV89326.1"/>
    <property type="molecule type" value="Genomic_DNA"/>
</dbReference>
<evidence type="ECO:0000259" key="1">
    <source>
        <dbReference type="PROSITE" id="PS51352"/>
    </source>
</evidence>
<sequence length="321" mass="36605">MKISNKDNRKSSRFVKKLITLKALLLLTFYLPVHGSNLPEQLLKMPIKLTSGETVSLAQYQGKKPVYLKFWATWCQPCRQEMPHFEHIQQKYGDNVEVIGINLGINDDINAIRSTQKEFSLTMPMALDTNGDLAQAFRLLGTPYHLLFDKQINLLYVSNAADEVLDNKLALVSKQKPINLLEAGTISETARDISIDLNDGKVHALFFTATWCDWYLKDSRPNISQNCVVAQTMINQLAKQVPEISWHGILSRLWTGSKDKLAYQKKYEVQYPLSVDHSNRLFHQFTVKDLPTLIVVKNGKVLLKTSNFSRENNIGKQLQTL</sequence>
<organism evidence="2 3">
    <name type="scientific">Aliikangiella coralliicola</name>
    <dbReference type="NCBI Taxonomy" id="2592383"/>
    <lineage>
        <taxon>Bacteria</taxon>
        <taxon>Pseudomonadati</taxon>
        <taxon>Pseudomonadota</taxon>
        <taxon>Gammaproteobacteria</taxon>
        <taxon>Oceanospirillales</taxon>
        <taxon>Pleioneaceae</taxon>
        <taxon>Aliikangiella</taxon>
    </lineage>
</organism>
<dbReference type="Pfam" id="PF00578">
    <property type="entry name" value="AhpC-TSA"/>
    <property type="match status" value="1"/>
</dbReference>
<dbReference type="InterPro" id="IPR013766">
    <property type="entry name" value="Thioredoxin_domain"/>
</dbReference>
<dbReference type="SUPFAM" id="SSF52833">
    <property type="entry name" value="Thioredoxin-like"/>
    <property type="match status" value="2"/>
</dbReference>
<dbReference type="PROSITE" id="PS51352">
    <property type="entry name" value="THIOREDOXIN_2"/>
    <property type="match status" value="1"/>
</dbReference>